<dbReference type="EMBL" id="QVMU01000019">
    <property type="protein sequence ID" value="RJX68639.1"/>
    <property type="molecule type" value="Genomic_DNA"/>
</dbReference>
<dbReference type="Proteomes" id="UP000273252">
    <property type="component" value="Unassembled WGS sequence"/>
</dbReference>
<gene>
    <name evidence="1" type="ORF">DZ860_16730</name>
</gene>
<organism evidence="1 2">
    <name type="scientific">Vibrio sinensis</name>
    <dbReference type="NCBI Taxonomy" id="2302434"/>
    <lineage>
        <taxon>Bacteria</taxon>
        <taxon>Pseudomonadati</taxon>
        <taxon>Pseudomonadota</taxon>
        <taxon>Gammaproteobacteria</taxon>
        <taxon>Vibrionales</taxon>
        <taxon>Vibrionaceae</taxon>
        <taxon>Vibrio</taxon>
    </lineage>
</organism>
<comment type="caution">
    <text evidence="1">The sequence shown here is derived from an EMBL/GenBank/DDBJ whole genome shotgun (WGS) entry which is preliminary data.</text>
</comment>
<dbReference type="AlphaFoldDB" id="A0A3A6QBF0"/>
<protein>
    <submittedName>
        <fullName evidence="1">Uncharacterized protein</fullName>
    </submittedName>
</protein>
<sequence>MMNEQMITQHQYNAFVLAQVNTDGWQNEETCPDCGKMAIRRDFESCHTGSVNAHYTLNCSHCGYHECEQDECSICDVKYDYNQHINDEVGKWLSFMDLVEDRLAEGRCVPGVLWTEFKHVMYHQPAVADLFDNVLDLGLPANCGRQVVHHVQRHIMDVRFKLYLEQRIQLAKLN</sequence>
<keyword evidence="2" id="KW-1185">Reference proteome</keyword>
<reference evidence="1 2" key="1">
    <citation type="submission" date="2018-08" db="EMBL/GenBank/DDBJ databases">
        <title>Vibrio isolated from the Eastern China Marginal Seas.</title>
        <authorList>
            <person name="Li Y."/>
        </authorList>
    </citation>
    <scope>NUCLEOTIDE SEQUENCE [LARGE SCALE GENOMIC DNA]</scope>
    <source>
        <strain evidence="1 2">BEI233</strain>
    </source>
</reference>
<name>A0A3A6QBF0_9VIBR</name>
<proteinExistence type="predicted"/>
<accession>A0A3A6QBF0</accession>
<evidence type="ECO:0000313" key="1">
    <source>
        <dbReference type="EMBL" id="RJX68639.1"/>
    </source>
</evidence>
<evidence type="ECO:0000313" key="2">
    <source>
        <dbReference type="Proteomes" id="UP000273252"/>
    </source>
</evidence>